<dbReference type="Gene3D" id="3.40.50.1110">
    <property type="entry name" value="SGNH hydrolase"/>
    <property type="match status" value="1"/>
</dbReference>
<name>A0A9N8WMU0_9GLOM</name>
<feature type="non-terminal residue" evidence="1">
    <location>
        <position position="1"/>
    </location>
</feature>
<organism evidence="1 2">
    <name type="scientific">Acaulospora morrowiae</name>
    <dbReference type="NCBI Taxonomy" id="94023"/>
    <lineage>
        <taxon>Eukaryota</taxon>
        <taxon>Fungi</taxon>
        <taxon>Fungi incertae sedis</taxon>
        <taxon>Mucoromycota</taxon>
        <taxon>Glomeromycotina</taxon>
        <taxon>Glomeromycetes</taxon>
        <taxon>Diversisporales</taxon>
        <taxon>Acaulosporaceae</taxon>
        <taxon>Acaulospora</taxon>
    </lineage>
</organism>
<dbReference type="Proteomes" id="UP000789342">
    <property type="component" value="Unassembled WGS sequence"/>
</dbReference>
<protein>
    <submittedName>
        <fullName evidence="1">7749_t:CDS:1</fullName>
    </submittedName>
</protein>
<gene>
    <name evidence="1" type="ORF">AMORRO_LOCUS2940</name>
</gene>
<dbReference type="OrthoDB" id="1600564at2759"/>
<accession>A0A9N8WMU0</accession>
<dbReference type="EMBL" id="CAJVPV010001345">
    <property type="protein sequence ID" value="CAG8494438.1"/>
    <property type="molecule type" value="Genomic_DNA"/>
</dbReference>
<comment type="caution">
    <text evidence="1">The sequence shown here is derived from an EMBL/GenBank/DDBJ whole genome shotgun (WGS) entry which is preliminary data.</text>
</comment>
<reference evidence="1" key="1">
    <citation type="submission" date="2021-06" db="EMBL/GenBank/DDBJ databases">
        <authorList>
            <person name="Kallberg Y."/>
            <person name="Tangrot J."/>
            <person name="Rosling A."/>
        </authorList>
    </citation>
    <scope>NUCLEOTIDE SEQUENCE</scope>
    <source>
        <strain evidence="1">CL551</strain>
    </source>
</reference>
<evidence type="ECO:0000313" key="2">
    <source>
        <dbReference type="Proteomes" id="UP000789342"/>
    </source>
</evidence>
<evidence type="ECO:0000313" key="1">
    <source>
        <dbReference type="EMBL" id="CAG8494438.1"/>
    </source>
</evidence>
<proteinExistence type="predicted"/>
<dbReference type="InterPro" id="IPR036514">
    <property type="entry name" value="SGNH_hydro_sf"/>
</dbReference>
<dbReference type="AlphaFoldDB" id="A0A9N8WMU0"/>
<sequence>TGNAFKLTKEKYPPSPPYFKGRFSNGLVWVDYFASLLNAKLFSYAYGGASCDSVLIKSSVGPDDVVVPGIAQQVDSFLLGDYKKFSCETTLVVFGTIILDYDRPAGSGSVEKVRESIVNTDPAKIVASVGERMEKLYKKGFKNFLLFISLPVGAFLTPTEQSYPPDLIKTLSEKQVLHNQYTLEAMNSFKKKHPDAILYLIKLDEIISAVFSPDSLKELGISVLNVGCIPDNGYAGKKSVVCKEPEKYAFYDNYTAVNTNLHKKVAEHVVPLVK</sequence>
<keyword evidence="2" id="KW-1185">Reference proteome</keyword>